<dbReference type="Pfam" id="PF19573">
    <property type="entry name" value="DUF6089"/>
    <property type="match status" value="1"/>
</dbReference>
<dbReference type="Proteomes" id="UP001597511">
    <property type="component" value="Unassembled WGS sequence"/>
</dbReference>
<name>A0ABW6A2J3_9BACT</name>
<dbReference type="Gene3D" id="2.40.160.20">
    <property type="match status" value="1"/>
</dbReference>
<reference evidence="3" key="1">
    <citation type="journal article" date="2019" name="Int. J. Syst. Evol. Microbiol.">
        <title>The Global Catalogue of Microorganisms (GCM) 10K type strain sequencing project: providing services to taxonomists for standard genome sequencing and annotation.</title>
        <authorList>
            <consortium name="The Broad Institute Genomics Platform"/>
            <consortium name="The Broad Institute Genome Sequencing Center for Infectious Disease"/>
            <person name="Wu L."/>
            <person name="Ma J."/>
        </authorList>
    </citation>
    <scope>NUCLEOTIDE SEQUENCE [LARGE SCALE GENOMIC DNA]</scope>
    <source>
        <strain evidence="3">KCTC 23299</strain>
    </source>
</reference>
<protein>
    <submittedName>
        <fullName evidence="2">DUF6089 family protein</fullName>
    </submittedName>
</protein>
<dbReference type="InterPro" id="IPR011250">
    <property type="entry name" value="OMP/PagP_B-barrel"/>
</dbReference>
<organism evidence="2 3">
    <name type="scientific">Terrimonas rubra</name>
    <dbReference type="NCBI Taxonomy" id="1035890"/>
    <lineage>
        <taxon>Bacteria</taxon>
        <taxon>Pseudomonadati</taxon>
        <taxon>Bacteroidota</taxon>
        <taxon>Chitinophagia</taxon>
        <taxon>Chitinophagales</taxon>
        <taxon>Chitinophagaceae</taxon>
        <taxon>Terrimonas</taxon>
    </lineage>
</organism>
<dbReference type="SUPFAM" id="SSF56925">
    <property type="entry name" value="OMPA-like"/>
    <property type="match status" value="1"/>
</dbReference>
<accession>A0ABW6A2J3</accession>
<proteinExistence type="predicted"/>
<keyword evidence="3" id="KW-1185">Reference proteome</keyword>
<sequence>MLFLAATIYTSNSYAQVFYGPYRQEGEIGVSIGAANYFGDINTRAKFNRVKPAASLFYRKNFGNYIAARLGFSFAQVGYSDIYNTHNEYMQRRNLSFNSNIWELALQGDFNFFRFLPGEPGLNFTPYVTLGVGAFSYDPYAYLQGQKYFLRPLGTEGQYPPPNSTEPKVKTYSPIALSVPVGVGVKYALNSRFNIGAEILYRFTTTDYLDDVSGVYPDRSVFPDNADGTPSIAAQLSDRSYEIGTPIGIKGRQRGNSQQKDHFMTGSIFITFNLQSYRCPTAN</sequence>
<dbReference type="RefSeq" id="WP_386095938.1">
    <property type="nucleotide sequence ID" value="NZ_JBHUOZ010000001.1"/>
</dbReference>
<gene>
    <name evidence="2" type="ORF">ACFS6H_05155</name>
</gene>
<evidence type="ECO:0000259" key="1">
    <source>
        <dbReference type="Pfam" id="PF19573"/>
    </source>
</evidence>
<feature type="domain" description="DUF6089" evidence="1">
    <location>
        <begin position="24"/>
        <end position="141"/>
    </location>
</feature>
<dbReference type="EMBL" id="JBHUOZ010000001">
    <property type="protein sequence ID" value="MFD2919091.1"/>
    <property type="molecule type" value="Genomic_DNA"/>
</dbReference>
<evidence type="ECO:0000313" key="3">
    <source>
        <dbReference type="Proteomes" id="UP001597511"/>
    </source>
</evidence>
<dbReference type="InterPro" id="IPR045743">
    <property type="entry name" value="DUF6089"/>
</dbReference>
<comment type="caution">
    <text evidence="2">The sequence shown here is derived from an EMBL/GenBank/DDBJ whole genome shotgun (WGS) entry which is preliminary data.</text>
</comment>
<evidence type="ECO:0000313" key="2">
    <source>
        <dbReference type="EMBL" id="MFD2919091.1"/>
    </source>
</evidence>